<evidence type="ECO:0000313" key="2">
    <source>
        <dbReference type="EMBL" id="EOH77374.1"/>
    </source>
</evidence>
<accession>R2RMY8</accession>
<sequence>MSDFLEDLKMFWNDFAEEYENIQQESSFPIAEELRDFLLAEKILPCETFLDLAGGSGRYLTVLQKYAGKYDLVDISEEMLKIAAAKSDENVQLIQQTQENFLRQNKQRYELIFSAMNPALQTKTDFIDFCRASNDWCLLLRVVKDEDQLFSPYEEKNPELLLNERYKAFLNEEHIPYWTKRFAYTKTEEISRDFFQEYFADDFSSNQLAEITKKNFDDKQQKSNQQFLDYELIYFHVPKAYNENGF</sequence>
<dbReference type="EMBL" id="ASWA01000004">
    <property type="protein sequence ID" value="EOT64212.1"/>
    <property type="molecule type" value="Genomic_DNA"/>
</dbReference>
<evidence type="ECO:0000313" key="3">
    <source>
        <dbReference type="EMBL" id="EOT64212.1"/>
    </source>
</evidence>
<dbReference type="InterPro" id="IPR029063">
    <property type="entry name" value="SAM-dependent_MTases_sf"/>
</dbReference>
<dbReference type="STRING" id="71451.RV07_GL004381"/>
<dbReference type="EMBL" id="AJAK01000015">
    <property type="protein sequence ID" value="EOH77374.1"/>
    <property type="molecule type" value="Genomic_DNA"/>
</dbReference>
<comment type="caution">
    <text evidence="2">The sequence shown here is derived from an EMBL/GenBank/DDBJ whole genome shotgun (WGS) entry which is preliminary data.</text>
</comment>
<proteinExistence type="predicted"/>
<dbReference type="InterPro" id="IPR041698">
    <property type="entry name" value="Methyltransf_25"/>
</dbReference>
<dbReference type="Proteomes" id="UP000014148">
    <property type="component" value="Unassembled WGS sequence"/>
</dbReference>
<organism evidence="2 4">
    <name type="scientific">Enterococcus malodoratus ATCC 43197</name>
    <dbReference type="NCBI Taxonomy" id="1158601"/>
    <lineage>
        <taxon>Bacteria</taxon>
        <taxon>Bacillati</taxon>
        <taxon>Bacillota</taxon>
        <taxon>Bacilli</taxon>
        <taxon>Lactobacillales</taxon>
        <taxon>Enterococcaceae</taxon>
        <taxon>Enterococcus</taxon>
    </lineage>
</organism>
<dbReference type="AlphaFoldDB" id="R2RMY8"/>
<dbReference type="Gene3D" id="3.40.50.150">
    <property type="entry name" value="Vaccinia Virus protein VP39"/>
    <property type="match status" value="1"/>
</dbReference>
<evidence type="ECO:0000313" key="4">
    <source>
        <dbReference type="Proteomes" id="UP000013783"/>
    </source>
</evidence>
<dbReference type="OrthoDB" id="2287745at2"/>
<keyword evidence="5" id="KW-1185">Reference proteome</keyword>
<dbReference type="Proteomes" id="UP000013783">
    <property type="component" value="Unassembled WGS sequence"/>
</dbReference>
<reference evidence="3 5" key="2">
    <citation type="submission" date="2013-03" db="EMBL/GenBank/DDBJ databases">
        <title>The Genome Sequence of Enterococcus malodoratus ATCC_43197 (PacBio/Illumina hybrid assembly).</title>
        <authorList>
            <consortium name="The Broad Institute Genomics Platform"/>
            <consortium name="The Broad Institute Genome Sequencing Center for Infectious Disease"/>
            <person name="Earl A."/>
            <person name="Russ C."/>
            <person name="Gilmore M."/>
            <person name="Surin D."/>
            <person name="Walker B."/>
            <person name="Young S."/>
            <person name="Zeng Q."/>
            <person name="Gargeya S."/>
            <person name="Fitzgerald M."/>
            <person name="Haas B."/>
            <person name="Abouelleil A."/>
            <person name="Allen A.W."/>
            <person name="Alvarado L."/>
            <person name="Arachchi H.M."/>
            <person name="Berlin A.M."/>
            <person name="Chapman S.B."/>
            <person name="Gainer-Dewar J."/>
            <person name="Goldberg J."/>
            <person name="Griggs A."/>
            <person name="Gujja S."/>
            <person name="Hansen M."/>
            <person name="Howarth C."/>
            <person name="Imamovic A."/>
            <person name="Ireland A."/>
            <person name="Larimer J."/>
            <person name="McCowan C."/>
            <person name="Murphy C."/>
            <person name="Pearson M."/>
            <person name="Poon T.W."/>
            <person name="Priest M."/>
            <person name="Roberts A."/>
            <person name="Saif S."/>
            <person name="Shea T."/>
            <person name="Sisk P."/>
            <person name="Sykes S."/>
            <person name="Wortman J."/>
            <person name="Nusbaum C."/>
            <person name="Birren B."/>
        </authorList>
    </citation>
    <scope>NUCLEOTIDE SEQUENCE [LARGE SCALE GENOMIC DNA]</scope>
    <source>
        <strain evidence="3 5">ATCC 43197</strain>
    </source>
</reference>
<dbReference type="RefSeq" id="WP_010740846.1">
    <property type="nucleotide sequence ID" value="NZ_KB946250.1"/>
</dbReference>
<gene>
    <name evidence="3" type="ORF">I585_03409</name>
    <name evidence="2" type="ORF">UAI_02011</name>
</gene>
<protein>
    <recommendedName>
        <fullName evidence="1">Methyltransferase domain-containing protein</fullName>
    </recommendedName>
</protein>
<dbReference type="CDD" id="cd02440">
    <property type="entry name" value="AdoMet_MTases"/>
    <property type="match status" value="1"/>
</dbReference>
<dbReference type="PATRIC" id="fig|1158601.3.peg.1982"/>
<reference evidence="2 4" key="1">
    <citation type="submission" date="2013-02" db="EMBL/GenBank/DDBJ databases">
        <title>The Genome Sequence of Enterococcus malodoratus ATCC_43197.</title>
        <authorList>
            <consortium name="The Broad Institute Genome Sequencing Platform"/>
            <consortium name="The Broad Institute Genome Sequencing Center for Infectious Disease"/>
            <person name="Earl A.M."/>
            <person name="Gilmore M.S."/>
            <person name="Lebreton F."/>
            <person name="Walker B."/>
            <person name="Young S.K."/>
            <person name="Zeng Q."/>
            <person name="Gargeya S."/>
            <person name="Fitzgerald M."/>
            <person name="Haas B."/>
            <person name="Abouelleil A."/>
            <person name="Alvarado L."/>
            <person name="Arachchi H.M."/>
            <person name="Berlin A.M."/>
            <person name="Chapman S.B."/>
            <person name="Dewar J."/>
            <person name="Goldberg J."/>
            <person name="Griggs A."/>
            <person name="Gujja S."/>
            <person name="Hansen M."/>
            <person name="Howarth C."/>
            <person name="Imamovic A."/>
            <person name="Larimer J."/>
            <person name="McCowan C."/>
            <person name="Murphy C."/>
            <person name="Neiman D."/>
            <person name="Pearson M."/>
            <person name="Priest M."/>
            <person name="Roberts A."/>
            <person name="Saif S."/>
            <person name="Shea T."/>
            <person name="Sisk P."/>
            <person name="Sykes S."/>
            <person name="Wortman J."/>
            <person name="Nusbaum C."/>
            <person name="Birren B."/>
        </authorList>
    </citation>
    <scope>NUCLEOTIDE SEQUENCE [LARGE SCALE GENOMIC DNA]</scope>
    <source>
        <strain evidence="2 4">ATCC 43197</strain>
    </source>
</reference>
<evidence type="ECO:0000313" key="5">
    <source>
        <dbReference type="Proteomes" id="UP000014148"/>
    </source>
</evidence>
<dbReference type="Pfam" id="PF13649">
    <property type="entry name" value="Methyltransf_25"/>
    <property type="match status" value="1"/>
</dbReference>
<dbReference type="SUPFAM" id="SSF53335">
    <property type="entry name" value="S-adenosyl-L-methionine-dependent methyltransferases"/>
    <property type="match status" value="1"/>
</dbReference>
<name>R2RMY8_9ENTE</name>
<evidence type="ECO:0000259" key="1">
    <source>
        <dbReference type="Pfam" id="PF13649"/>
    </source>
</evidence>
<feature type="domain" description="Methyltransferase" evidence="1">
    <location>
        <begin position="50"/>
        <end position="117"/>
    </location>
</feature>
<dbReference type="eggNOG" id="COG2226">
    <property type="taxonomic scope" value="Bacteria"/>
</dbReference>